<dbReference type="AlphaFoldDB" id="A0AAV6UJV8"/>
<dbReference type="Gene3D" id="3.40.50.300">
    <property type="entry name" value="P-loop containing nucleotide triphosphate hydrolases"/>
    <property type="match status" value="1"/>
</dbReference>
<evidence type="ECO:0000256" key="1">
    <source>
        <dbReference type="ARBA" id="ARBA00006270"/>
    </source>
</evidence>
<comment type="caution">
    <text evidence="3">The sequence shown here is derived from an EMBL/GenBank/DDBJ whole genome shotgun (WGS) entry which is preliminary data.</text>
</comment>
<proteinExistence type="inferred from homology"/>
<dbReference type="InterPro" id="IPR027417">
    <property type="entry name" value="P-loop_NTPase"/>
</dbReference>
<dbReference type="EMBL" id="JAFNEN010000364">
    <property type="protein sequence ID" value="KAG8184710.1"/>
    <property type="molecule type" value="Genomic_DNA"/>
</dbReference>
<dbReference type="PRINTS" id="PR00449">
    <property type="entry name" value="RASTRNSFRMNG"/>
</dbReference>
<sequence>MLCIRNHDVELSIWKTSGVERFDPALSMQNKVAHFEGFLIVYDVTSFESYQFVKNRIILAREINKDAPIIVVGNKFDVGIRDFPRNIFAHTLLNNVIFVAEASARTGENVKKRSSIILVNKRKRKWRIGTNARG</sequence>
<gene>
    <name evidence="3" type="ORF">JTE90_013097</name>
</gene>
<comment type="similarity">
    <text evidence="1">Belongs to the small GTPase superfamily. Rab family.</text>
</comment>
<dbReference type="SUPFAM" id="SSF52540">
    <property type="entry name" value="P-loop containing nucleoside triphosphate hydrolases"/>
    <property type="match status" value="1"/>
</dbReference>
<evidence type="ECO:0000256" key="2">
    <source>
        <dbReference type="ARBA" id="ARBA00022741"/>
    </source>
</evidence>
<keyword evidence="4" id="KW-1185">Reference proteome</keyword>
<name>A0AAV6UJV8_9ARAC</name>
<dbReference type="GO" id="GO:0003924">
    <property type="term" value="F:GTPase activity"/>
    <property type="evidence" value="ECO:0007669"/>
    <property type="project" value="InterPro"/>
</dbReference>
<dbReference type="InterPro" id="IPR001806">
    <property type="entry name" value="Small_GTPase"/>
</dbReference>
<organism evidence="3 4">
    <name type="scientific">Oedothorax gibbosus</name>
    <dbReference type="NCBI Taxonomy" id="931172"/>
    <lineage>
        <taxon>Eukaryota</taxon>
        <taxon>Metazoa</taxon>
        <taxon>Ecdysozoa</taxon>
        <taxon>Arthropoda</taxon>
        <taxon>Chelicerata</taxon>
        <taxon>Arachnida</taxon>
        <taxon>Araneae</taxon>
        <taxon>Araneomorphae</taxon>
        <taxon>Entelegynae</taxon>
        <taxon>Araneoidea</taxon>
        <taxon>Linyphiidae</taxon>
        <taxon>Erigoninae</taxon>
        <taxon>Oedothorax</taxon>
    </lineage>
</organism>
<reference evidence="3 4" key="1">
    <citation type="journal article" date="2022" name="Nat. Ecol. Evol.">
        <title>A masculinizing supergene underlies an exaggerated male reproductive morph in a spider.</title>
        <authorList>
            <person name="Hendrickx F."/>
            <person name="De Corte Z."/>
            <person name="Sonet G."/>
            <person name="Van Belleghem S.M."/>
            <person name="Kostlbacher S."/>
            <person name="Vangestel C."/>
        </authorList>
    </citation>
    <scope>NUCLEOTIDE SEQUENCE [LARGE SCALE GENOMIC DNA]</scope>
    <source>
        <strain evidence="3">W744_W776</strain>
    </source>
</reference>
<dbReference type="PANTHER" id="PTHR47978">
    <property type="match status" value="1"/>
</dbReference>
<protein>
    <submittedName>
        <fullName evidence="3">Uncharacterized protein</fullName>
    </submittedName>
</protein>
<dbReference type="SMART" id="SM00175">
    <property type="entry name" value="RAB"/>
    <property type="match status" value="1"/>
</dbReference>
<dbReference type="Pfam" id="PF00071">
    <property type="entry name" value="Ras"/>
    <property type="match status" value="1"/>
</dbReference>
<keyword evidence="2" id="KW-0547">Nucleotide-binding</keyword>
<accession>A0AAV6UJV8</accession>
<evidence type="ECO:0000313" key="4">
    <source>
        <dbReference type="Proteomes" id="UP000827092"/>
    </source>
</evidence>
<dbReference type="GO" id="GO:0005525">
    <property type="term" value="F:GTP binding"/>
    <property type="evidence" value="ECO:0007669"/>
    <property type="project" value="InterPro"/>
</dbReference>
<evidence type="ECO:0000313" key="3">
    <source>
        <dbReference type="EMBL" id="KAG8184710.1"/>
    </source>
</evidence>
<dbReference type="Proteomes" id="UP000827092">
    <property type="component" value="Unassembled WGS sequence"/>
</dbReference>